<sequence>MTSFWKEIHRLQGTTLSMSTAYHPQTNGQSEALNKCVEQYLRCFVADSPHEWSPLLPWAEYWYNTALQAAAGMTPFQALYGREPPTIPR</sequence>
<dbReference type="Gene3D" id="3.30.420.10">
    <property type="entry name" value="Ribonuclease H-like superfamily/Ribonuclease H"/>
    <property type="match status" value="1"/>
</dbReference>
<dbReference type="InterPro" id="IPR036397">
    <property type="entry name" value="RNaseH_sf"/>
</dbReference>
<accession>A0A0V0GZ30</accession>
<dbReference type="InterPro" id="IPR001584">
    <property type="entry name" value="Integrase_cat-core"/>
</dbReference>
<dbReference type="InterPro" id="IPR052160">
    <property type="entry name" value="Gypsy_RT_Integrase-like"/>
</dbReference>
<dbReference type="AlphaFoldDB" id="A0A0V0GZ30"/>
<dbReference type="SUPFAM" id="SSF53098">
    <property type="entry name" value="Ribonuclease H-like"/>
    <property type="match status" value="1"/>
</dbReference>
<feature type="domain" description="Integrase catalytic" evidence="1">
    <location>
        <begin position="1"/>
        <end position="83"/>
    </location>
</feature>
<evidence type="ECO:0000313" key="2">
    <source>
        <dbReference type="EMBL" id="JAP13146.1"/>
    </source>
</evidence>
<dbReference type="GO" id="GO:0003676">
    <property type="term" value="F:nucleic acid binding"/>
    <property type="evidence" value="ECO:0007669"/>
    <property type="project" value="InterPro"/>
</dbReference>
<dbReference type="PANTHER" id="PTHR47266">
    <property type="entry name" value="ENDONUCLEASE-RELATED"/>
    <property type="match status" value="1"/>
</dbReference>
<dbReference type="GO" id="GO:0015074">
    <property type="term" value="P:DNA integration"/>
    <property type="evidence" value="ECO:0007669"/>
    <property type="project" value="InterPro"/>
</dbReference>
<dbReference type="InterPro" id="IPR012337">
    <property type="entry name" value="RNaseH-like_sf"/>
</dbReference>
<proteinExistence type="predicted"/>
<evidence type="ECO:0000259" key="1">
    <source>
        <dbReference type="PROSITE" id="PS50994"/>
    </source>
</evidence>
<dbReference type="EMBL" id="GEDG01028485">
    <property type="protein sequence ID" value="JAP13146.1"/>
    <property type="molecule type" value="Transcribed_RNA"/>
</dbReference>
<dbReference type="PROSITE" id="PS50994">
    <property type="entry name" value="INTEGRASE"/>
    <property type="match status" value="1"/>
</dbReference>
<protein>
    <submittedName>
        <fullName evidence="2">Putative ovule protein</fullName>
    </submittedName>
</protein>
<name>A0A0V0GZ30_SOLCH</name>
<reference evidence="2" key="1">
    <citation type="submission" date="2015-12" db="EMBL/GenBank/DDBJ databases">
        <title>Gene expression during late stages of embryo sac development: a critical building block for successful pollen-pistil interactions.</title>
        <authorList>
            <person name="Liu Y."/>
            <person name="Joly V."/>
            <person name="Sabar M."/>
            <person name="Matton D.P."/>
        </authorList>
    </citation>
    <scope>NUCLEOTIDE SEQUENCE</scope>
</reference>
<organism evidence="2">
    <name type="scientific">Solanum chacoense</name>
    <name type="common">Chaco potato</name>
    <dbReference type="NCBI Taxonomy" id="4108"/>
    <lineage>
        <taxon>Eukaryota</taxon>
        <taxon>Viridiplantae</taxon>
        <taxon>Streptophyta</taxon>
        <taxon>Embryophyta</taxon>
        <taxon>Tracheophyta</taxon>
        <taxon>Spermatophyta</taxon>
        <taxon>Magnoliopsida</taxon>
        <taxon>eudicotyledons</taxon>
        <taxon>Gunneridae</taxon>
        <taxon>Pentapetalae</taxon>
        <taxon>asterids</taxon>
        <taxon>lamiids</taxon>
        <taxon>Solanales</taxon>
        <taxon>Solanaceae</taxon>
        <taxon>Solanoideae</taxon>
        <taxon>Solaneae</taxon>
        <taxon>Solanum</taxon>
    </lineage>
</organism>